<dbReference type="InterPro" id="IPR004776">
    <property type="entry name" value="Mem_transp_PIN-like"/>
</dbReference>
<feature type="transmembrane region" description="Helical" evidence="7">
    <location>
        <begin position="157"/>
        <end position="179"/>
    </location>
</feature>
<evidence type="ECO:0000256" key="1">
    <source>
        <dbReference type="ARBA" id="ARBA00004141"/>
    </source>
</evidence>
<dbReference type="AlphaFoldDB" id="A0A845MKT5"/>
<protein>
    <submittedName>
        <fullName evidence="8">Transporter</fullName>
    </submittedName>
</protein>
<evidence type="ECO:0000256" key="3">
    <source>
        <dbReference type="ARBA" id="ARBA00022475"/>
    </source>
</evidence>
<feature type="transmembrane region" description="Helical" evidence="7">
    <location>
        <begin position="124"/>
        <end position="145"/>
    </location>
</feature>
<evidence type="ECO:0000256" key="7">
    <source>
        <dbReference type="SAM" id="Phobius"/>
    </source>
</evidence>
<feature type="transmembrane region" description="Helical" evidence="7">
    <location>
        <begin position="273"/>
        <end position="294"/>
    </location>
</feature>
<keyword evidence="2" id="KW-0813">Transport</keyword>
<dbReference type="Proteomes" id="UP000445696">
    <property type="component" value="Unassembled WGS sequence"/>
</dbReference>
<feature type="transmembrane region" description="Helical" evidence="7">
    <location>
        <begin position="67"/>
        <end position="89"/>
    </location>
</feature>
<dbReference type="Pfam" id="PF03547">
    <property type="entry name" value="Mem_trans"/>
    <property type="match status" value="1"/>
</dbReference>
<comment type="subcellular location">
    <subcellularLocation>
        <location evidence="1">Membrane</location>
        <topology evidence="1">Multi-pass membrane protein</topology>
    </subcellularLocation>
</comment>
<dbReference type="GO" id="GO:0055085">
    <property type="term" value="P:transmembrane transport"/>
    <property type="evidence" value="ECO:0007669"/>
    <property type="project" value="InterPro"/>
</dbReference>
<dbReference type="RefSeq" id="WP_161340301.1">
    <property type="nucleotide sequence ID" value="NZ_JBHSDG010000003.1"/>
</dbReference>
<keyword evidence="4 7" id="KW-0812">Transmembrane</keyword>
<evidence type="ECO:0000256" key="4">
    <source>
        <dbReference type="ARBA" id="ARBA00022692"/>
    </source>
</evidence>
<feature type="transmembrane region" description="Helical" evidence="7">
    <location>
        <begin position="101"/>
        <end position="118"/>
    </location>
</feature>
<proteinExistence type="predicted"/>
<dbReference type="PANTHER" id="PTHR36838:SF1">
    <property type="entry name" value="SLR1864 PROTEIN"/>
    <property type="match status" value="1"/>
</dbReference>
<evidence type="ECO:0000313" key="9">
    <source>
        <dbReference type="Proteomes" id="UP000445696"/>
    </source>
</evidence>
<evidence type="ECO:0000256" key="2">
    <source>
        <dbReference type="ARBA" id="ARBA00022448"/>
    </source>
</evidence>
<feature type="transmembrane region" description="Helical" evidence="7">
    <location>
        <begin position="6"/>
        <end position="25"/>
    </location>
</feature>
<name>A0A845MKT5_9PROT</name>
<dbReference type="PANTHER" id="PTHR36838">
    <property type="entry name" value="AUXIN EFFLUX CARRIER FAMILY PROTEIN"/>
    <property type="match status" value="1"/>
</dbReference>
<keyword evidence="3" id="KW-1003">Cell membrane</keyword>
<reference evidence="8 9" key="1">
    <citation type="journal article" date="2014" name="Int. J. Syst. Evol. Microbiol.">
        <title>Sneathiella chungangensis sp. nov., isolated from a marine sand, and emended description of the genus Sneathiella.</title>
        <authorList>
            <person name="Siamphan C."/>
            <person name="Kim H."/>
            <person name="Lee J.S."/>
            <person name="Kim W."/>
        </authorList>
    </citation>
    <scope>NUCLEOTIDE SEQUENCE [LARGE SCALE GENOMIC DNA]</scope>
    <source>
        <strain evidence="8 9">KCTC 32476</strain>
    </source>
</reference>
<feature type="transmembrane region" description="Helical" evidence="7">
    <location>
        <begin position="215"/>
        <end position="237"/>
    </location>
</feature>
<dbReference type="EMBL" id="WTVA01000015">
    <property type="protein sequence ID" value="MZR23876.1"/>
    <property type="molecule type" value="Genomic_DNA"/>
</dbReference>
<feature type="transmembrane region" description="Helical" evidence="7">
    <location>
        <begin position="185"/>
        <end position="203"/>
    </location>
</feature>
<gene>
    <name evidence="8" type="ORF">GQF03_16180</name>
</gene>
<dbReference type="GO" id="GO:0016020">
    <property type="term" value="C:membrane"/>
    <property type="evidence" value="ECO:0007669"/>
    <property type="project" value="UniProtKB-SubCell"/>
</dbReference>
<keyword evidence="5 7" id="KW-1133">Transmembrane helix</keyword>
<evidence type="ECO:0000256" key="5">
    <source>
        <dbReference type="ARBA" id="ARBA00022989"/>
    </source>
</evidence>
<evidence type="ECO:0000256" key="6">
    <source>
        <dbReference type="ARBA" id="ARBA00023136"/>
    </source>
</evidence>
<sequence length="295" mass="31623">MEALFFHVSNVLVPVLLCILVGYALARFRKRFDTKTVGDVVANVGYPTLILSHLTENHISFGEFLDVMAAAAVMIAGFTLIGYAFLKIIRRPVRAFLSPMMLNNVGNIGLPISLLAFGSDGMAIALAVVAVVIAGIFTVGMWLPIGKVSLTDLIRQPAVYSVVIALLLMGTGTSLPGPIAACSKILGGLAVPLMLLTLGYTLATLRVEGMITGLYLAAFHIAMAGAVAYMIVWLFGFTGTTRGVFILMCLMPASVATYLWVERYQNEHASDVASFIMASTLLTILVVPLALTYWI</sequence>
<organism evidence="8 9">
    <name type="scientific">Sneathiella chungangensis</name>
    <dbReference type="NCBI Taxonomy" id="1418234"/>
    <lineage>
        <taxon>Bacteria</taxon>
        <taxon>Pseudomonadati</taxon>
        <taxon>Pseudomonadota</taxon>
        <taxon>Alphaproteobacteria</taxon>
        <taxon>Sneathiellales</taxon>
        <taxon>Sneathiellaceae</taxon>
        <taxon>Sneathiella</taxon>
    </lineage>
</organism>
<evidence type="ECO:0000313" key="8">
    <source>
        <dbReference type="EMBL" id="MZR23876.1"/>
    </source>
</evidence>
<keyword evidence="9" id="KW-1185">Reference proteome</keyword>
<comment type="caution">
    <text evidence="8">The sequence shown here is derived from an EMBL/GenBank/DDBJ whole genome shotgun (WGS) entry which is preliminary data.</text>
</comment>
<accession>A0A845MKT5</accession>
<dbReference type="OrthoDB" id="3238001at2"/>
<feature type="transmembrane region" description="Helical" evidence="7">
    <location>
        <begin position="243"/>
        <end position="261"/>
    </location>
</feature>
<keyword evidence="6 7" id="KW-0472">Membrane</keyword>